<protein>
    <recommendedName>
        <fullName evidence="2">KBD domain-containing protein</fullName>
    </recommendedName>
</protein>
<feature type="compositionally biased region" description="Low complexity" evidence="1">
    <location>
        <begin position="83"/>
        <end position="97"/>
    </location>
</feature>
<feature type="domain" description="KBD" evidence="2">
    <location>
        <begin position="131"/>
        <end position="180"/>
    </location>
</feature>
<accession>A0A673VFB8</accession>
<keyword evidence="4" id="KW-1185">Reference proteome</keyword>
<feature type="region of interest" description="Disordered" evidence="1">
    <location>
        <begin position="109"/>
        <end position="143"/>
    </location>
</feature>
<evidence type="ECO:0000256" key="1">
    <source>
        <dbReference type="SAM" id="MobiDB-lite"/>
    </source>
</evidence>
<evidence type="ECO:0000313" key="3">
    <source>
        <dbReference type="Ensembl" id="ENSSSUP00005032130.1"/>
    </source>
</evidence>
<feature type="compositionally biased region" description="Basic and acidic residues" evidence="1">
    <location>
        <begin position="1"/>
        <end position="24"/>
    </location>
</feature>
<organism evidence="3 4">
    <name type="scientific">Suricata suricatta</name>
    <name type="common">Meerkat</name>
    <dbReference type="NCBI Taxonomy" id="37032"/>
    <lineage>
        <taxon>Eukaryota</taxon>
        <taxon>Metazoa</taxon>
        <taxon>Chordata</taxon>
        <taxon>Craniata</taxon>
        <taxon>Vertebrata</taxon>
        <taxon>Euteleostomi</taxon>
        <taxon>Mammalia</taxon>
        <taxon>Eutheria</taxon>
        <taxon>Laurasiatheria</taxon>
        <taxon>Carnivora</taxon>
        <taxon>Feliformia</taxon>
        <taxon>Herpestidae</taxon>
        <taxon>Suricata</taxon>
    </lineage>
</organism>
<feature type="region of interest" description="Disordered" evidence="1">
    <location>
        <begin position="1"/>
        <end position="47"/>
    </location>
</feature>
<dbReference type="PROSITE" id="PS51488">
    <property type="entry name" value="KBD"/>
    <property type="match status" value="1"/>
</dbReference>
<proteinExistence type="predicted"/>
<dbReference type="InterPro" id="IPR023337">
    <property type="entry name" value="KBD"/>
</dbReference>
<reference evidence="3" key="2">
    <citation type="submission" date="2025-08" db="UniProtKB">
        <authorList>
            <consortium name="Ensembl"/>
        </authorList>
    </citation>
    <scope>IDENTIFICATION</scope>
</reference>
<reference evidence="3 4" key="1">
    <citation type="submission" date="2019-05" db="EMBL/GenBank/DDBJ databases">
        <title>A Chromosome-scale Meerkat (S. suricatta) Genome Assembly.</title>
        <authorList>
            <person name="Dudchenko O."/>
            <person name="Lieberman Aiden E."/>
            <person name="Tung J."/>
            <person name="Barreiro L.B."/>
            <person name="Clutton-Brock T.H."/>
        </authorList>
    </citation>
    <scope>NUCLEOTIDE SEQUENCE [LARGE SCALE GENOMIC DNA]</scope>
</reference>
<dbReference type="Proteomes" id="UP000472268">
    <property type="component" value="Chromosome 16"/>
</dbReference>
<evidence type="ECO:0000313" key="4">
    <source>
        <dbReference type="Proteomes" id="UP000472268"/>
    </source>
</evidence>
<dbReference type="AlphaFoldDB" id="A0A673VFB8"/>
<name>A0A673VFB8_SURSU</name>
<reference evidence="3" key="3">
    <citation type="submission" date="2025-09" db="UniProtKB">
        <authorList>
            <consortium name="Ensembl"/>
        </authorList>
    </citation>
    <scope>IDENTIFICATION</scope>
</reference>
<feature type="region of interest" description="Disordered" evidence="1">
    <location>
        <begin position="77"/>
        <end position="97"/>
    </location>
</feature>
<dbReference type="Ensembl" id="ENSSSUT00005036655.1">
    <property type="protein sequence ID" value="ENSSSUP00005032130.1"/>
    <property type="gene ID" value="ENSSSUG00005020727.1"/>
</dbReference>
<sequence length="211" mass="22270">MNRHYYDPHFTEKETEAQRDELTCRRSHNQSVAEPGLEPRPVWLQSPRLPREGVYVRASAGHRLCRGSGSEAANLLQSHVDSESSSSHSRQETPPTAAAATVITVESASGFGPATSPQRRRSSAQSYPPLLPFTGIPEPSEPLAGVGGPGWGGRGYEDYRRAGPPAPLALSTCVVRFAKTGALRGAALGPPTALPAALAEAAPPAPPARPP</sequence>
<evidence type="ECO:0000259" key="2">
    <source>
        <dbReference type="PROSITE" id="PS51488"/>
    </source>
</evidence>